<feature type="compositionally biased region" description="Basic and acidic residues" evidence="1">
    <location>
        <begin position="28"/>
        <end position="39"/>
    </location>
</feature>
<dbReference type="Proteomes" id="UP000636800">
    <property type="component" value="Chromosome 5"/>
</dbReference>
<proteinExistence type="predicted"/>
<comment type="caution">
    <text evidence="2">The sequence shown here is derived from an EMBL/GenBank/DDBJ whole genome shotgun (WGS) entry which is preliminary data.</text>
</comment>
<evidence type="ECO:0000313" key="3">
    <source>
        <dbReference type="Proteomes" id="UP000636800"/>
    </source>
</evidence>
<reference evidence="2 3" key="1">
    <citation type="journal article" date="2020" name="Nat. Food">
        <title>A phased Vanilla planifolia genome enables genetic improvement of flavour and production.</title>
        <authorList>
            <person name="Hasing T."/>
            <person name="Tang H."/>
            <person name="Brym M."/>
            <person name="Khazi F."/>
            <person name="Huang T."/>
            <person name="Chambers A.H."/>
        </authorList>
    </citation>
    <scope>NUCLEOTIDE SEQUENCE [LARGE SCALE GENOMIC DNA]</scope>
    <source>
        <tissue evidence="2">Leaf</tissue>
    </source>
</reference>
<keyword evidence="3" id="KW-1185">Reference proteome</keyword>
<organism evidence="2 3">
    <name type="scientific">Vanilla planifolia</name>
    <name type="common">Vanilla</name>
    <dbReference type="NCBI Taxonomy" id="51239"/>
    <lineage>
        <taxon>Eukaryota</taxon>
        <taxon>Viridiplantae</taxon>
        <taxon>Streptophyta</taxon>
        <taxon>Embryophyta</taxon>
        <taxon>Tracheophyta</taxon>
        <taxon>Spermatophyta</taxon>
        <taxon>Magnoliopsida</taxon>
        <taxon>Liliopsida</taxon>
        <taxon>Asparagales</taxon>
        <taxon>Orchidaceae</taxon>
        <taxon>Vanilloideae</taxon>
        <taxon>Vanilleae</taxon>
        <taxon>Vanilla</taxon>
    </lineage>
</organism>
<dbReference type="OrthoDB" id="26401at2759"/>
<gene>
    <name evidence="2" type="ORF">HPP92_011697</name>
</gene>
<dbReference type="AlphaFoldDB" id="A0A835R2C1"/>
<protein>
    <submittedName>
        <fullName evidence="2">Uncharacterized protein</fullName>
    </submittedName>
</protein>
<sequence length="50" mass="5071">MSKKGQRISARGGCQSGVSTGNVGGKPFTREEPEGESKTAARGVVIGIPP</sequence>
<feature type="region of interest" description="Disordered" evidence="1">
    <location>
        <begin position="1"/>
        <end position="50"/>
    </location>
</feature>
<accession>A0A835R2C1</accession>
<evidence type="ECO:0000313" key="2">
    <source>
        <dbReference type="EMBL" id="KAG0480839.1"/>
    </source>
</evidence>
<evidence type="ECO:0000256" key="1">
    <source>
        <dbReference type="SAM" id="MobiDB-lite"/>
    </source>
</evidence>
<name>A0A835R2C1_VANPL</name>
<dbReference type="EMBL" id="JADCNL010000005">
    <property type="protein sequence ID" value="KAG0480839.1"/>
    <property type="molecule type" value="Genomic_DNA"/>
</dbReference>